<evidence type="ECO:0000313" key="9">
    <source>
        <dbReference type="Proteomes" id="UP000248961"/>
    </source>
</evidence>
<dbReference type="VEuPathDB" id="FungiDB:BO97DRAFT_52063"/>
<evidence type="ECO:0000256" key="1">
    <source>
        <dbReference type="ARBA" id="ARBA00004141"/>
    </source>
</evidence>
<keyword evidence="3 5" id="KW-1133">Transmembrane helix</keyword>
<dbReference type="GeneID" id="37205167"/>
<proteinExistence type="predicted"/>
<dbReference type="Proteomes" id="UP000248961">
    <property type="component" value="Unassembled WGS sequence"/>
</dbReference>
<evidence type="ECO:0000256" key="6">
    <source>
        <dbReference type="SAM" id="SignalP"/>
    </source>
</evidence>
<feature type="transmembrane region" description="Helical" evidence="5">
    <location>
        <begin position="98"/>
        <end position="118"/>
    </location>
</feature>
<feature type="transmembrane region" description="Helical" evidence="5">
    <location>
        <begin position="139"/>
        <end position="159"/>
    </location>
</feature>
<dbReference type="Pfam" id="PF01284">
    <property type="entry name" value="MARVEL"/>
    <property type="match status" value="1"/>
</dbReference>
<feature type="transmembrane region" description="Helical" evidence="5">
    <location>
        <begin position="63"/>
        <end position="83"/>
    </location>
</feature>
<keyword evidence="4 5" id="KW-0472">Membrane</keyword>
<keyword evidence="6" id="KW-0732">Signal</keyword>
<sequence>MWFLLLRIFKLGFSAAKKHKASKNAPLDPSGYPMSAPGTTTTTISTNNNSYPPRSQAKHYLELFTHLLQLAFGLTVLALYGHHIHTLHKAQHSAPPKFIYAIVAALLGCCTALVYLVLMQYVLKTRVPVARRERWQLPMFVWEVVLCVVWLTLFGIFGAEFLSKGDSEDGEVVRMRRAVWVDLVNLGLWVFTASWKGFRWYSNLNRAGGGQEDQGGEKEVESV</sequence>
<gene>
    <name evidence="8" type="ORF">BO97DRAFT_52063</name>
</gene>
<reference evidence="8 9" key="1">
    <citation type="submission" date="2018-02" db="EMBL/GenBank/DDBJ databases">
        <title>The genomes of Aspergillus section Nigri reveals drivers in fungal speciation.</title>
        <authorList>
            <consortium name="DOE Joint Genome Institute"/>
            <person name="Vesth T.C."/>
            <person name="Nybo J."/>
            <person name="Theobald S."/>
            <person name="Brandl J."/>
            <person name="Frisvad J.C."/>
            <person name="Nielsen K.F."/>
            <person name="Lyhne E.K."/>
            <person name="Kogle M.E."/>
            <person name="Kuo A."/>
            <person name="Riley R."/>
            <person name="Clum A."/>
            <person name="Nolan M."/>
            <person name="Lipzen A."/>
            <person name="Salamov A."/>
            <person name="Henrissat B."/>
            <person name="Wiebenga A."/>
            <person name="De vries R.P."/>
            <person name="Grigoriev I.V."/>
            <person name="Mortensen U.H."/>
            <person name="Andersen M.R."/>
            <person name="Baker S.E."/>
        </authorList>
    </citation>
    <scope>NUCLEOTIDE SEQUENCE [LARGE SCALE GENOMIC DNA]</scope>
    <source>
        <strain evidence="8 9">CBS 101889</strain>
    </source>
</reference>
<comment type="subcellular location">
    <subcellularLocation>
        <location evidence="1">Membrane</location>
        <topology evidence="1">Multi-pass membrane protein</topology>
    </subcellularLocation>
</comment>
<dbReference type="OrthoDB" id="5363290at2759"/>
<feature type="transmembrane region" description="Helical" evidence="5">
    <location>
        <begin position="179"/>
        <end position="198"/>
    </location>
</feature>
<evidence type="ECO:0000256" key="4">
    <source>
        <dbReference type="ARBA" id="ARBA00023136"/>
    </source>
</evidence>
<dbReference type="RefSeq" id="XP_025551838.1">
    <property type="nucleotide sequence ID" value="XM_025700878.1"/>
</dbReference>
<evidence type="ECO:0000256" key="5">
    <source>
        <dbReference type="SAM" id="Phobius"/>
    </source>
</evidence>
<dbReference type="EMBL" id="KZ824282">
    <property type="protein sequence ID" value="RAL12684.1"/>
    <property type="molecule type" value="Genomic_DNA"/>
</dbReference>
<evidence type="ECO:0000313" key="8">
    <source>
        <dbReference type="EMBL" id="RAL12684.1"/>
    </source>
</evidence>
<evidence type="ECO:0000256" key="3">
    <source>
        <dbReference type="ARBA" id="ARBA00022989"/>
    </source>
</evidence>
<accession>A0A395I296</accession>
<keyword evidence="9" id="KW-1185">Reference proteome</keyword>
<evidence type="ECO:0000259" key="7">
    <source>
        <dbReference type="Pfam" id="PF01284"/>
    </source>
</evidence>
<dbReference type="PANTHER" id="PTHR42083">
    <property type="entry name" value="MARVEL DOMAIN-CONTAINING PROTEIN"/>
    <property type="match status" value="1"/>
</dbReference>
<name>A0A395I296_ASPHC</name>
<organism evidence="8 9">
    <name type="scientific">Aspergillus homomorphus (strain CBS 101889)</name>
    <dbReference type="NCBI Taxonomy" id="1450537"/>
    <lineage>
        <taxon>Eukaryota</taxon>
        <taxon>Fungi</taxon>
        <taxon>Dikarya</taxon>
        <taxon>Ascomycota</taxon>
        <taxon>Pezizomycotina</taxon>
        <taxon>Eurotiomycetes</taxon>
        <taxon>Eurotiomycetidae</taxon>
        <taxon>Eurotiales</taxon>
        <taxon>Aspergillaceae</taxon>
        <taxon>Aspergillus</taxon>
        <taxon>Aspergillus subgen. Circumdati</taxon>
    </lineage>
</organism>
<protein>
    <recommendedName>
        <fullName evidence="7">MARVEL domain-containing protein</fullName>
    </recommendedName>
</protein>
<dbReference type="AlphaFoldDB" id="A0A395I296"/>
<evidence type="ECO:0000256" key="2">
    <source>
        <dbReference type="ARBA" id="ARBA00022692"/>
    </source>
</evidence>
<feature type="signal peptide" evidence="6">
    <location>
        <begin position="1"/>
        <end position="16"/>
    </location>
</feature>
<dbReference type="InterPro" id="IPR008253">
    <property type="entry name" value="Marvel"/>
</dbReference>
<feature type="domain" description="MARVEL" evidence="7">
    <location>
        <begin position="65"/>
        <end position="163"/>
    </location>
</feature>
<dbReference type="GO" id="GO:0016020">
    <property type="term" value="C:membrane"/>
    <property type="evidence" value="ECO:0007669"/>
    <property type="project" value="UniProtKB-SubCell"/>
</dbReference>
<keyword evidence="2 5" id="KW-0812">Transmembrane</keyword>
<feature type="chain" id="PRO_5017336111" description="MARVEL domain-containing protein" evidence="6">
    <location>
        <begin position="17"/>
        <end position="223"/>
    </location>
</feature>
<dbReference type="PANTHER" id="PTHR42083:SF1">
    <property type="entry name" value="MARVEL DOMAIN-CONTAINING PROTEIN"/>
    <property type="match status" value="1"/>
</dbReference>